<keyword evidence="8" id="KW-1185">Reference proteome</keyword>
<evidence type="ECO:0000256" key="3">
    <source>
        <dbReference type="SAM" id="Coils"/>
    </source>
</evidence>
<dbReference type="InterPro" id="IPR020850">
    <property type="entry name" value="GED_dom"/>
</dbReference>
<evidence type="ECO:0000259" key="5">
    <source>
        <dbReference type="PROSITE" id="PS51388"/>
    </source>
</evidence>
<dbReference type="GO" id="GO:0016020">
    <property type="term" value="C:membrane"/>
    <property type="evidence" value="ECO:0007669"/>
    <property type="project" value="TreeGrafter"/>
</dbReference>
<dbReference type="InterPro" id="IPR001401">
    <property type="entry name" value="Dynamin_GTPase"/>
</dbReference>
<dbReference type="EMBL" id="JABEVY010000152">
    <property type="protein sequence ID" value="KAF5246368.1"/>
    <property type="molecule type" value="Genomic_DNA"/>
</dbReference>
<dbReference type="GO" id="GO:0005739">
    <property type="term" value="C:mitochondrion"/>
    <property type="evidence" value="ECO:0007669"/>
    <property type="project" value="TreeGrafter"/>
</dbReference>
<feature type="compositionally biased region" description="Basic and acidic residues" evidence="4">
    <location>
        <begin position="755"/>
        <end position="768"/>
    </location>
</feature>
<dbReference type="GO" id="GO:0005874">
    <property type="term" value="C:microtubule"/>
    <property type="evidence" value="ECO:0007669"/>
    <property type="project" value="TreeGrafter"/>
</dbReference>
<evidence type="ECO:0000256" key="1">
    <source>
        <dbReference type="ARBA" id="ARBA00022741"/>
    </source>
</evidence>
<dbReference type="InterPro" id="IPR022812">
    <property type="entry name" value="Dynamin"/>
</dbReference>
<name>A0A8H4ZH64_9HYPO</name>
<dbReference type="InterPro" id="IPR045063">
    <property type="entry name" value="Dynamin_N"/>
</dbReference>
<dbReference type="Gene3D" id="1.20.120.1240">
    <property type="entry name" value="Dynamin, middle domain"/>
    <property type="match status" value="1"/>
</dbReference>
<feature type="region of interest" description="Disordered" evidence="4">
    <location>
        <begin position="408"/>
        <end position="434"/>
    </location>
</feature>
<dbReference type="GO" id="GO:0006897">
    <property type="term" value="P:endocytosis"/>
    <property type="evidence" value="ECO:0007669"/>
    <property type="project" value="TreeGrafter"/>
</dbReference>
<evidence type="ECO:0000313" key="8">
    <source>
        <dbReference type="Proteomes" id="UP000573603"/>
    </source>
</evidence>
<evidence type="ECO:0000256" key="2">
    <source>
        <dbReference type="ARBA" id="ARBA00023134"/>
    </source>
</evidence>
<proteinExistence type="predicted"/>
<dbReference type="Pfam" id="PF01031">
    <property type="entry name" value="Dynamin_M"/>
    <property type="match status" value="1"/>
</dbReference>
<feature type="region of interest" description="Disordered" evidence="4">
    <location>
        <begin position="746"/>
        <end position="773"/>
    </location>
</feature>
<dbReference type="GO" id="GO:0000266">
    <property type="term" value="P:mitochondrial fission"/>
    <property type="evidence" value="ECO:0007669"/>
    <property type="project" value="TreeGrafter"/>
</dbReference>
<dbReference type="PROSITE" id="PS51718">
    <property type="entry name" value="G_DYNAMIN_2"/>
    <property type="match status" value="1"/>
</dbReference>
<evidence type="ECO:0000259" key="6">
    <source>
        <dbReference type="PROSITE" id="PS51718"/>
    </source>
</evidence>
<dbReference type="CDD" id="cd08771">
    <property type="entry name" value="DLP_1"/>
    <property type="match status" value="1"/>
</dbReference>
<dbReference type="GO" id="GO:0016559">
    <property type="term" value="P:peroxisome fission"/>
    <property type="evidence" value="ECO:0007669"/>
    <property type="project" value="TreeGrafter"/>
</dbReference>
<dbReference type="Gene3D" id="3.40.50.300">
    <property type="entry name" value="P-loop containing nucleotide triphosphate hydrolases"/>
    <property type="match status" value="1"/>
</dbReference>
<keyword evidence="3" id="KW-0175">Coiled coil</keyword>
<evidence type="ECO:0000313" key="7">
    <source>
        <dbReference type="EMBL" id="KAF5246368.1"/>
    </source>
</evidence>
<dbReference type="GO" id="GO:0008017">
    <property type="term" value="F:microtubule binding"/>
    <property type="evidence" value="ECO:0007669"/>
    <property type="project" value="TreeGrafter"/>
</dbReference>
<dbReference type="FunFam" id="3.40.50.300:FF:001425">
    <property type="entry name" value="Dynamin GTPase, putative"/>
    <property type="match status" value="1"/>
</dbReference>
<dbReference type="GO" id="GO:0048312">
    <property type="term" value="P:intracellular distribution of mitochondria"/>
    <property type="evidence" value="ECO:0007669"/>
    <property type="project" value="TreeGrafter"/>
</dbReference>
<dbReference type="GO" id="GO:0003924">
    <property type="term" value="F:GTPase activity"/>
    <property type="evidence" value="ECO:0007669"/>
    <property type="project" value="InterPro"/>
</dbReference>
<feature type="domain" description="GED" evidence="5">
    <location>
        <begin position="608"/>
        <end position="699"/>
    </location>
</feature>
<feature type="coiled-coil region" evidence="3">
    <location>
        <begin position="655"/>
        <end position="682"/>
    </location>
</feature>
<dbReference type="GO" id="GO:0005525">
    <property type="term" value="F:GTP binding"/>
    <property type="evidence" value="ECO:0007669"/>
    <property type="project" value="InterPro"/>
</dbReference>
<dbReference type="PANTHER" id="PTHR11566">
    <property type="entry name" value="DYNAMIN"/>
    <property type="match status" value="1"/>
</dbReference>
<gene>
    <name evidence="7" type="ORF">FANTH_6883</name>
</gene>
<dbReference type="PROSITE" id="PS51388">
    <property type="entry name" value="GED"/>
    <property type="match status" value="1"/>
</dbReference>
<organism evidence="7 8">
    <name type="scientific">Fusarium anthophilum</name>
    <dbReference type="NCBI Taxonomy" id="48485"/>
    <lineage>
        <taxon>Eukaryota</taxon>
        <taxon>Fungi</taxon>
        <taxon>Dikarya</taxon>
        <taxon>Ascomycota</taxon>
        <taxon>Pezizomycotina</taxon>
        <taxon>Sordariomycetes</taxon>
        <taxon>Hypocreomycetidae</taxon>
        <taxon>Hypocreales</taxon>
        <taxon>Nectriaceae</taxon>
        <taxon>Fusarium</taxon>
        <taxon>Fusarium fujikuroi species complex</taxon>
    </lineage>
</organism>
<dbReference type="InterPro" id="IPR000375">
    <property type="entry name" value="Dynamin_stalk"/>
</dbReference>
<dbReference type="Pfam" id="PF00350">
    <property type="entry name" value="Dynamin_N"/>
    <property type="match status" value="1"/>
</dbReference>
<comment type="caution">
    <text evidence="7">The sequence shown here is derived from an EMBL/GenBank/DDBJ whole genome shotgun (WGS) entry which is preliminary data.</text>
</comment>
<reference evidence="7 8" key="1">
    <citation type="journal article" date="2020" name="BMC Genomics">
        <title>Correction to: Identification and distribution of gene clusters required for synthesis of sphingolipid metabolism inhibitors in diverse species of the filamentous fungus Fusarium.</title>
        <authorList>
            <person name="Kim H.S."/>
            <person name="Lohmar J.M."/>
            <person name="Busman M."/>
            <person name="Brown D.W."/>
            <person name="Naumann T.A."/>
            <person name="Divon H.H."/>
            <person name="Lysoe E."/>
            <person name="Uhlig S."/>
            <person name="Proctor R.H."/>
        </authorList>
    </citation>
    <scope>NUCLEOTIDE SEQUENCE [LARGE SCALE GENOMIC DNA]</scope>
    <source>
        <strain evidence="7 8">NRRL 25214</strain>
    </source>
</reference>
<keyword evidence="1" id="KW-0547">Nucleotide-binding</keyword>
<protein>
    <submittedName>
        <fullName evidence="7">Uncharacterized protein</fullName>
    </submittedName>
</protein>
<dbReference type="PRINTS" id="PR00195">
    <property type="entry name" value="DYNAMIN"/>
</dbReference>
<dbReference type="SMART" id="SM00053">
    <property type="entry name" value="DYNc"/>
    <property type="match status" value="1"/>
</dbReference>
<keyword evidence="2" id="KW-0342">GTP-binding</keyword>
<feature type="compositionally biased region" description="Polar residues" evidence="4">
    <location>
        <begin position="425"/>
        <end position="434"/>
    </location>
</feature>
<dbReference type="AlphaFoldDB" id="A0A8H4ZH64"/>
<evidence type="ECO:0000256" key="4">
    <source>
        <dbReference type="SAM" id="MobiDB-lite"/>
    </source>
</evidence>
<accession>A0A8H4ZH64</accession>
<dbReference type="InterPro" id="IPR027417">
    <property type="entry name" value="P-loop_NTPase"/>
</dbReference>
<dbReference type="InterPro" id="IPR030381">
    <property type="entry name" value="G_DYNAMIN_dom"/>
</dbReference>
<dbReference type="SUPFAM" id="SSF52540">
    <property type="entry name" value="P-loop containing nucleoside triphosphate hydrolases"/>
    <property type="match status" value="1"/>
</dbReference>
<sequence>METAETNANIAVGDHRDLLDIIDKLRLQGVSHYVDLPEIIVCGDQSAGKSSVLEAVSGMQFPIKDGLCTRFATELVLRRGRNKSTKVSITPGKSRFGEDSLRLENWRPTASIDEEGLGAVTKEAEAMMAIPTGTGEFYEDTLRVELSGPEQPHLTMVDLPGLFRGGNKNQSDADISIVHDMVERYMARERSIILTVVSAKYEYVLQEVTRMAKRADPEGLRTMGLITKPDTLDVGSQSEHYFVRLAQNIEEELNLGWHVLKNRSYDERDVTLAQRNKKEKEFLSQGLWSSIESSHCGVESLKVRLSNVLRDQILDQLPSLEQDVENGIRNCVERLERLGPLRGTPQQQRSYLLRVSENYTLLMRQAVDGTYTDRFFGDRNERASLSTRLRAVVRLRLDEFAEEMRVDGQSQHIIDSASESDDENPNNSRPRASSISRSEFISEVAYRLKYYRGRELPGLFNPLIVNDLFVEQCAPWTRIAKRLADDILDIVHFTTEKVVEQSAASEVSERVSRLIRKEVESLRSKMSAEIDTLLVSATQHPITNNPQLVQHVQQTQEDRHKRTVKSLITKMFGTSRFDGSDKKISINPLELLTLAGQGFEPNMERFGSALAVDYMKAFYKVAVNRFIDDVNILAIENCLISKLPSLFTSSSVAEMSDEKLHLLAAENEASSAEREYLELKQGILEKGLQDLKSLYRHRTVRRGYNDLLSQDPEKKLAITRSKPEKGSSVTGSPRAASEIFAEEVPINGEQQLELPPDHIKWPDQDGMKDFWPPPAMRKYVKDTLGEEHRWGN</sequence>
<feature type="domain" description="Dynamin-type G" evidence="6">
    <location>
        <begin position="33"/>
        <end position="318"/>
    </location>
</feature>
<dbReference type="Proteomes" id="UP000573603">
    <property type="component" value="Unassembled WGS sequence"/>
</dbReference>
<dbReference type="PANTHER" id="PTHR11566:SF149">
    <property type="entry name" value="GTPASE, PUTATIVE (AFU_ORTHOLOGUE AFUA_6G11890)-RELATED"/>
    <property type="match status" value="1"/>
</dbReference>